<accession>A0A3E0VKB9</accession>
<dbReference type="InterPro" id="IPR013784">
    <property type="entry name" value="Carb-bd-like_fold"/>
</dbReference>
<dbReference type="InterPro" id="IPR025282">
    <property type="entry name" value="DUF4214"/>
</dbReference>
<dbReference type="AlphaFoldDB" id="A0A3E0VKB9"/>
<dbReference type="Gene3D" id="1.10.3130.20">
    <property type="entry name" value="Phycobilisome linker domain"/>
    <property type="match status" value="1"/>
</dbReference>
<evidence type="ECO:0000256" key="1">
    <source>
        <dbReference type="ARBA" id="ARBA00000548"/>
    </source>
</evidence>
<dbReference type="InterPro" id="IPR013783">
    <property type="entry name" value="Ig-like_fold"/>
</dbReference>
<evidence type="ECO:0000256" key="3">
    <source>
        <dbReference type="ARBA" id="ARBA00030238"/>
    </source>
</evidence>
<dbReference type="EMBL" id="NBWZ01000001">
    <property type="protein sequence ID" value="RFA10412.1"/>
    <property type="molecule type" value="Genomic_DNA"/>
</dbReference>
<keyword evidence="4" id="KW-0732">Signal</keyword>
<dbReference type="Gene3D" id="2.60.40.10">
    <property type="entry name" value="Immunoglobulins"/>
    <property type="match status" value="1"/>
</dbReference>
<dbReference type="GO" id="GO:0005975">
    <property type="term" value="P:carbohydrate metabolic process"/>
    <property type="evidence" value="ECO:0007669"/>
    <property type="project" value="UniProtKB-ARBA"/>
</dbReference>
<feature type="domain" description="DUF4214" evidence="5">
    <location>
        <begin position="373"/>
        <end position="435"/>
    </location>
</feature>
<dbReference type="RefSeq" id="WP_116415789.1">
    <property type="nucleotide sequence ID" value="NZ_NBWZ01000001.1"/>
</dbReference>
<dbReference type="Proteomes" id="UP000256486">
    <property type="component" value="Unassembled WGS sequence"/>
</dbReference>
<name>A0A3E0VKB9_9MICO</name>
<evidence type="ECO:0000256" key="2">
    <source>
        <dbReference type="ARBA" id="ARBA00012595"/>
    </source>
</evidence>
<evidence type="ECO:0000313" key="6">
    <source>
        <dbReference type="EMBL" id="RFA10412.1"/>
    </source>
</evidence>
<proteinExistence type="predicted"/>
<evidence type="ECO:0000259" key="5">
    <source>
        <dbReference type="Pfam" id="PF13946"/>
    </source>
</evidence>
<sequence>MKKFTAVIAAIVIVGAGFVATPAYAAESPDPRPEVATVAPPVEVTPPHAREIQAHTPAQADAGVQAAPDAASDASIYGQVSDADGFVSGVIVTAFQFDAKGKLTFQSASVTTDGTGAYTIEGLAAGNYWLEFEEHRNPDMPSWQWWGSDTFNPYGNWFTVPAHAGVRTDFTLADLAGVKGSVTCETCAGAPDPSLVTIYVGAYNGSTDTYDFIDSEHPGADGSFGFDSLFPFDDYRIFARYTGTGPFNEYSNSEQFAMTADTFAATSVNITRHVDPVSGIRPSVNSNVNAFYWDYLTRLPSSSDVSFWGAQIQRGANLSIIAAGFVSSDEYRYIRIDNAYRTILGREPDAAGRLNWLTGMRGGVLTTDDIETTFYASDEYYLQHGNSNRGFTEAIYRTLLGRDGTSSDYDFWSNLVVKNGRSWVIHQFWDSQETISARVSGMYKLYLGRTPDAAGLANWVGIALQIGDSGLRAGLSGSDEYFVRSQFRFREE</sequence>
<reference evidence="6 7" key="1">
    <citation type="submission" date="2017-04" db="EMBL/GenBank/DDBJ databases">
        <title>Comparative genome analysis of Subtercola boreus.</title>
        <authorList>
            <person name="Cho Y.-J."/>
            <person name="Cho A."/>
            <person name="Kim O.-S."/>
            <person name="Lee J.-I."/>
        </authorList>
    </citation>
    <scope>NUCLEOTIDE SEQUENCE [LARGE SCALE GENOMIC DNA]</scope>
    <source>
        <strain evidence="6 7">K300</strain>
    </source>
</reference>
<comment type="catalytic activity">
    <reaction evidence="1">
        <text>Endohydrolysis of (1-&gt;4)-alpha-D-glucosidic linkages in polysaccharides containing three or more (1-&gt;4)-alpha-linked D-glucose units.</text>
        <dbReference type="EC" id="3.2.1.1"/>
    </reaction>
</comment>
<evidence type="ECO:0000256" key="4">
    <source>
        <dbReference type="SAM" id="SignalP"/>
    </source>
</evidence>
<feature type="signal peptide" evidence="4">
    <location>
        <begin position="1"/>
        <end position="25"/>
    </location>
</feature>
<dbReference type="GO" id="GO:0004556">
    <property type="term" value="F:alpha-amylase activity"/>
    <property type="evidence" value="ECO:0007669"/>
    <property type="project" value="UniProtKB-EC"/>
</dbReference>
<evidence type="ECO:0000313" key="7">
    <source>
        <dbReference type="Proteomes" id="UP000256486"/>
    </source>
</evidence>
<dbReference type="Pfam" id="PF13946">
    <property type="entry name" value="DUF4214"/>
    <property type="match status" value="1"/>
</dbReference>
<comment type="caution">
    <text evidence="6">The sequence shown here is derived from an EMBL/GenBank/DDBJ whole genome shotgun (WGS) entry which is preliminary data.</text>
</comment>
<organism evidence="6 7">
    <name type="scientific">Subtercola boreus</name>
    <dbReference type="NCBI Taxonomy" id="120213"/>
    <lineage>
        <taxon>Bacteria</taxon>
        <taxon>Bacillati</taxon>
        <taxon>Actinomycetota</taxon>
        <taxon>Actinomycetes</taxon>
        <taxon>Micrococcales</taxon>
        <taxon>Microbacteriaceae</taxon>
        <taxon>Subtercola</taxon>
    </lineage>
</organism>
<protein>
    <recommendedName>
        <fullName evidence="2">alpha-amylase</fullName>
        <ecNumber evidence="2">3.2.1.1</ecNumber>
    </recommendedName>
    <alternativeName>
        <fullName evidence="3">1,4-alpha-D-glucan glucanohydrolase</fullName>
    </alternativeName>
</protein>
<dbReference type="SUPFAM" id="SSF49452">
    <property type="entry name" value="Starch-binding domain-like"/>
    <property type="match status" value="1"/>
</dbReference>
<dbReference type="InterPro" id="IPR038255">
    <property type="entry name" value="PBS_linker_sf"/>
</dbReference>
<gene>
    <name evidence="6" type="ORF">B7R54_15270</name>
</gene>
<keyword evidence="7" id="KW-1185">Reference proteome</keyword>
<dbReference type="OrthoDB" id="5124970at2"/>
<dbReference type="GO" id="GO:0030246">
    <property type="term" value="F:carbohydrate binding"/>
    <property type="evidence" value="ECO:0007669"/>
    <property type="project" value="InterPro"/>
</dbReference>
<feature type="chain" id="PRO_5017806769" description="alpha-amylase" evidence="4">
    <location>
        <begin position="26"/>
        <end position="492"/>
    </location>
</feature>
<dbReference type="EC" id="3.2.1.1" evidence="2"/>